<dbReference type="InterPro" id="IPR042176">
    <property type="entry name" value="Pantoate_ligase_C"/>
</dbReference>
<feature type="binding site" evidence="8">
    <location>
        <begin position="30"/>
        <end position="37"/>
    </location>
    <ligand>
        <name>ATP</name>
        <dbReference type="ChEBI" id="CHEBI:30616"/>
    </ligand>
</feature>
<comment type="function">
    <text evidence="8">Catalyzes the condensation of pantoate with beta-alanine in an ATP-dependent reaction via a pantoyl-adenylate intermediate.</text>
</comment>
<dbReference type="GO" id="GO:0005829">
    <property type="term" value="C:cytosol"/>
    <property type="evidence" value="ECO:0007669"/>
    <property type="project" value="TreeGrafter"/>
</dbReference>
<dbReference type="EC" id="6.3.2.1" evidence="8"/>
<evidence type="ECO:0000256" key="3">
    <source>
        <dbReference type="ARBA" id="ARBA00022598"/>
    </source>
</evidence>
<feature type="binding site" evidence="8">
    <location>
        <begin position="185"/>
        <end position="188"/>
    </location>
    <ligand>
        <name>ATP</name>
        <dbReference type="ChEBI" id="CHEBI:30616"/>
    </ligand>
</feature>
<reference evidence="9" key="1">
    <citation type="submission" date="2020-09" db="EMBL/GenBank/DDBJ databases">
        <title>Taishania pollutisoli gen. nov., sp. nov., Isolated from Tetrabromobisphenol A-Contaminated Soil.</title>
        <authorList>
            <person name="Chen Q."/>
        </authorList>
    </citation>
    <scope>NUCLEOTIDE SEQUENCE</scope>
    <source>
        <strain evidence="9">CZZ-1</strain>
    </source>
</reference>
<feature type="binding site" evidence="8">
    <location>
        <position position="154"/>
    </location>
    <ligand>
        <name>(R)-pantoate</name>
        <dbReference type="ChEBI" id="CHEBI:15980"/>
    </ligand>
</feature>
<feature type="binding site" evidence="8">
    <location>
        <position position="177"/>
    </location>
    <ligand>
        <name>ATP</name>
        <dbReference type="ChEBI" id="CHEBI:30616"/>
    </ligand>
</feature>
<evidence type="ECO:0000256" key="4">
    <source>
        <dbReference type="ARBA" id="ARBA00022655"/>
    </source>
</evidence>
<dbReference type="HAMAP" id="MF_00158">
    <property type="entry name" value="PanC"/>
    <property type="match status" value="1"/>
</dbReference>
<feature type="binding site" evidence="8">
    <location>
        <position position="61"/>
    </location>
    <ligand>
        <name>(R)-pantoate</name>
        <dbReference type="ChEBI" id="CHEBI:15980"/>
    </ligand>
</feature>
<dbReference type="EMBL" id="JACVEL010000004">
    <property type="protein sequence ID" value="MBC9812501.1"/>
    <property type="molecule type" value="Genomic_DNA"/>
</dbReference>
<evidence type="ECO:0000256" key="7">
    <source>
        <dbReference type="ARBA" id="ARBA00048258"/>
    </source>
</evidence>
<comment type="subunit">
    <text evidence="8">Homodimer.</text>
</comment>
<dbReference type="Gene3D" id="3.30.1300.10">
    <property type="entry name" value="Pantoate-beta-alanine ligase, C-terminal domain"/>
    <property type="match status" value="1"/>
</dbReference>
<comment type="caution">
    <text evidence="9">The sequence shown here is derived from an EMBL/GenBank/DDBJ whole genome shotgun (WGS) entry which is preliminary data.</text>
</comment>
<evidence type="ECO:0000256" key="5">
    <source>
        <dbReference type="ARBA" id="ARBA00022741"/>
    </source>
</evidence>
<comment type="miscellaneous">
    <text evidence="8">The reaction proceeds by a bi uni uni bi ping pong mechanism.</text>
</comment>
<comment type="similarity">
    <text evidence="2 8">Belongs to the pantothenate synthetase family.</text>
</comment>
<dbReference type="RefSeq" id="WP_216714031.1">
    <property type="nucleotide sequence ID" value="NZ_JACVEL010000004.1"/>
</dbReference>
<evidence type="ECO:0000256" key="8">
    <source>
        <dbReference type="HAMAP-Rule" id="MF_00158"/>
    </source>
</evidence>
<proteinExistence type="inferred from homology"/>
<dbReference type="NCBIfam" id="TIGR00125">
    <property type="entry name" value="cyt_tran_rel"/>
    <property type="match status" value="1"/>
</dbReference>
<dbReference type="Pfam" id="PF02569">
    <property type="entry name" value="Pantoate_ligase"/>
    <property type="match status" value="1"/>
</dbReference>
<accession>A0A8J6PIY2</accession>
<dbReference type="AlphaFoldDB" id="A0A8J6PIY2"/>
<gene>
    <name evidence="8" type="primary">panC</name>
    <name evidence="9" type="ORF">H9Y05_08475</name>
</gene>
<keyword evidence="4 8" id="KW-0566">Pantothenate biosynthesis</keyword>
<dbReference type="SUPFAM" id="SSF52374">
    <property type="entry name" value="Nucleotidylyl transferase"/>
    <property type="match status" value="1"/>
</dbReference>
<dbReference type="Gene3D" id="3.40.50.620">
    <property type="entry name" value="HUPs"/>
    <property type="match status" value="1"/>
</dbReference>
<dbReference type="GO" id="GO:0015940">
    <property type="term" value="P:pantothenate biosynthetic process"/>
    <property type="evidence" value="ECO:0007669"/>
    <property type="project" value="UniProtKB-UniRule"/>
</dbReference>
<dbReference type="NCBIfam" id="TIGR00018">
    <property type="entry name" value="panC"/>
    <property type="match status" value="1"/>
</dbReference>
<evidence type="ECO:0000256" key="6">
    <source>
        <dbReference type="ARBA" id="ARBA00022840"/>
    </source>
</evidence>
<keyword evidence="3 8" id="KW-0436">Ligase</keyword>
<comment type="pathway">
    <text evidence="1 8">Cofactor biosynthesis; (R)-pantothenate biosynthesis; (R)-pantothenate from (R)-pantoate and beta-alanine: step 1/1.</text>
</comment>
<sequence>MNRISTVKSIQDEVFALKKQGKKIGLIPTMGALHEGHLSLVEQARQQCDVIIVSIFVNPTQFNNPSDLANYPRTIEKDMDLLSGHGVMFVFAPSVEEIYPSDYVKPAIDLGALGLVMEGKFRPGHFQGVIEVVKRLLESVQPDAAYFGQKDFQQLAVIHYMVNYFKIPVAIVECPIVRSDRGLALSSRNMRLSEAEKEQALVIYTTLLFVKAHVADASPEALMKQAVERINAAGLKTEYVEIVHPLTLETLTDKWIPGAVCCVAAYCGEVRLIDNMLVG</sequence>
<evidence type="ECO:0000256" key="2">
    <source>
        <dbReference type="ARBA" id="ARBA00009256"/>
    </source>
</evidence>
<feature type="binding site" evidence="8">
    <location>
        <begin position="148"/>
        <end position="151"/>
    </location>
    <ligand>
        <name>ATP</name>
        <dbReference type="ChEBI" id="CHEBI:30616"/>
    </ligand>
</feature>
<feature type="active site" description="Proton donor" evidence="8">
    <location>
        <position position="37"/>
    </location>
</feature>
<dbReference type="InterPro" id="IPR003721">
    <property type="entry name" value="Pantoate_ligase"/>
</dbReference>
<keyword evidence="8" id="KW-0963">Cytoplasm</keyword>
<evidence type="ECO:0000313" key="10">
    <source>
        <dbReference type="Proteomes" id="UP000652681"/>
    </source>
</evidence>
<name>A0A8J6PIY2_9FLAO</name>
<keyword evidence="6 8" id="KW-0067">ATP-binding</keyword>
<dbReference type="InterPro" id="IPR014729">
    <property type="entry name" value="Rossmann-like_a/b/a_fold"/>
</dbReference>
<comment type="catalytic activity">
    <reaction evidence="7 8">
        <text>(R)-pantoate + beta-alanine + ATP = (R)-pantothenate + AMP + diphosphate + H(+)</text>
        <dbReference type="Rhea" id="RHEA:10912"/>
        <dbReference type="ChEBI" id="CHEBI:15378"/>
        <dbReference type="ChEBI" id="CHEBI:15980"/>
        <dbReference type="ChEBI" id="CHEBI:29032"/>
        <dbReference type="ChEBI" id="CHEBI:30616"/>
        <dbReference type="ChEBI" id="CHEBI:33019"/>
        <dbReference type="ChEBI" id="CHEBI:57966"/>
        <dbReference type="ChEBI" id="CHEBI:456215"/>
        <dbReference type="EC" id="6.3.2.1"/>
    </reaction>
</comment>
<evidence type="ECO:0000313" key="9">
    <source>
        <dbReference type="EMBL" id="MBC9812501.1"/>
    </source>
</evidence>
<dbReference type="PANTHER" id="PTHR21299">
    <property type="entry name" value="CYTIDYLATE KINASE/PANTOATE-BETA-ALANINE LIGASE"/>
    <property type="match status" value="1"/>
</dbReference>
<feature type="binding site" evidence="8">
    <location>
        <position position="61"/>
    </location>
    <ligand>
        <name>beta-alanine</name>
        <dbReference type="ChEBI" id="CHEBI:57966"/>
    </ligand>
</feature>
<organism evidence="9 10">
    <name type="scientific">Taishania pollutisoli</name>
    <dbReference type="NCBI Taxonomy" id="2766479"/>
    <lineage>
        <taxon>Bacteria</taxon>
        <taxon>Pseudomonadati</taxon>
        <taxon>Bacteroidota</taxon>
        <taxon>Flavobacteriia</taxon>
        <taxon>Flavobacteriales</taxon>
        <taxon>Crocinitomicaceae</taxon>
        <taxon>Taishania</taxon>
    </lineage>
</organism>
<keyword evidence="5 8" id="KW-0547">Nucleotide-binding</keyword>
<dbReference type="UniPathway" id="UPA00028">
    <property type="reaction ID" value="UER00005"/>
</dbReference>
<dbReference type="GO" id="GO:0004592">
    <property type="term" value="F:pantoate-beta-alanine ligase activity"/>
    <property type="evidence" value="ECO:0007669"/>
    <property type="project" value="UniProtKB-UniRule"/>
</dbReference>
<dbReference type="InterPro" id="IPR004821">
    <property type="entry name" value="Cyt_trans-like"/>
</dbReference>
<dbReference type="PANTHER" id="PTHR21299:SF1">
    <property type="entry name" value="PANTOATE--BETA-ALANINE LIGASE"/>
    <property type="match status" value="1"/>
</dbReference>
<comment type="subcellular location">
    <subcellularLocation>
        <location evidence="8">Cytoplasm</location>
    </subcellularLocation>
</comment>
<protein>
    <recommendedName>
        <fullName evidence="8">Pantothenate synthetase</fullName>
        <shortName evidence="8">PS</shortName>
        <ecNumber evidence="8">6.3.2.1</ecNumber>
    </recommendedName>
    <alternativeName>
        <fullName evidence="8">Pantoate--beta-alanine ligase</fullName>
    </alternativeName>
    <alternativeName>
        <fullName evidence="8">Pantoate-activating enzyme</fullName>
    </alternativeName>
</protein>
<dbReference type="CDD" id="cd00560">
    <property type="entry name" value="PanC"/>
    <property type="match status" value="1"/>
</dbReference>
<evidence type="ECO:0000256" key="1">
    <source>
        <dbReference type="ARBA" id="ARBA00004990"/>
    </source>
</evidence>
<keyword evidence="10" id="KW-1185">Reference proteome</keyword>
<dbReference type="GO" id="GO:0005524">
    <property type="term" value="F:ATP binding"/>
    <property type="evidence" value="ECO:0007669"/>
    <property type="project" value="UniProtKB-KW"/>
</dbReference>
<dbReference type="Proteomes" id="UP000652681">
    <property type="component" value="Unassembled WGS sequence"/>
</dbReference>